<dbReference type="Pfam" id="PF01047">
    <property type="entry name" value="MarR"/>
    <property type="match status" value="1"/>
</dbReference>
<dbReference type="InterPro" id="IPR036388">
    <property type="entry name" value="WH-like_DNA-bd_sf"/>
</dbReference>
<dbReference type="PANTHER" id="PTHR33164:SF57">
    <property type="entry name" value="MARR-FAMILY TRANSCRIPTIONAL REGULATOR"/>
    <property type="match status" value="1"/>
</dbReference>
<dbReference type="InterPro" id="IPR039422">
    <property type="entry name" value="MarR/SlyA-like"/>
</dbReference>
<feature type="domain" description="HTH marR-type" evidence="1">
    <location>
        <begin position="4"/>
        <end position="140"/>
    </location>
</feature>
<sequence>MHWTDKLHAILMGVSDLTNRIDIDARLLAASNVKLDRALLPLLSRLALHEQMSTVELANLVGRDHSTVSRQLAKLEDLALIERVPSSGDRRVRMICPSAKGKALLGAVAKVRRQWIEAHFRDWPREDIDQLISLTGKMMEGLDEVSLGGIEMIETRSA</sequence>
<gene>
    <name evidence="2" type="ORF">MTR64_16920</name>
</gene>
<protein>
    <submittedName>
        <fullName evidence="2">MarR family transcriptional regulator</fullName>
    </submittedName>
</protein>
<evidence type="ECO:0000313" key="2">
    <source>
        <dbReference type="EMBL" id="MCJ2180257.1"/>
    </source>
</evidence>
<keyword evidence="3" id="KW-1185">Reference proteome</keyword>
<proteinExistence type="predicted"/>
<dbReference type="InterPro" id="IPR036390">
    <property type="entry name" value="WH_DNA-bd_sf"/>
</dbReference>
<organism evidence="2 3">
    <name type="scientific">Novosphingobium album</name>
    <name type="common">ex Hu et al. 2023</name>
    <dbReference type="NCBI Taxonomy" id="2930093"/>
    <lineage>
        <taxon>Bacteria</taxon>
        <taxon>Pseudomonadati</taxon>
        <taxon>Pseudomonadota</taxon>
        <taxon>Alphaproteobacteria</taxon>
        <taxon>Sphingomonadales</taxon>
        <taxon>Sphingomonadaceae</taxon>
        <taxon>Novosphingobium</taxon>
    </lineage>
</organism>
<dbReference type="PROSITE" id="PS50995">
    <property type="entry name" value="HTH_MARR_2"/>
    <property type="match status" value="1"/>
</dbReference>
<reference evidence="2" key="1">
    <citation type="submission" date="2022-03" db="EMBL/GenBank/DDBJ databases">
        <title>Identification of a novel bacterium isolated from mangrove sediments.</title>
        <authorList>
            <person name="Pan X."/>
        </authorList>
    </citation>
    <scope>NUCLEOTIDE SEQUENCE</scope>
    <source>
        <strain evidence="2">B2580</strain>
    </source>
</reference>
<dbReference type="PANTHER" id="PTHR33164">
    <property type="entry name" value="TRANSCRIPTIONAL REGULATOR, MARR FAMILY"/>
    <property type="match status" value="1"/>
</dbReference>
<dbReference type="RefSeq" id="WP_243995690.1">
    <property type="nucleotide sequence ID" value="NZ_JALHLE010000030.1"/>
</dbReference>
<name>A0ABT0B5E6_9SPHN</name>
<dbReference type="Proteomes" id="UP001162880">
    <property type="component" value="Unassembled WGS sequence"/>
</dbReference>
<dbReference type="Gene3D" id="1.10.10.10">
    <property type="entry name" value="Winged helix-like DNA-binding domain superfamily/Winged helix DNA-binding domain"/>
    <property type="match status" value="1"/>
</dbReference>
<evidence type="ECO:0000313" key="3">
    <source>
        <dbReference type="Proteomes" id="UP001162880"/>
    </source>
</evidence>
<comment type="caution">
    <text evidence="2">The sequence shown here is derived from an EMBL/GenBank/DDBJ whole genome shotgun (WGS) entry which is preliminary data.</text>
</comment>
<accession>A0ABT0B5E6</accession>
<dbReference type="SMART" id="SM00347">
    <property type="entry name" value="HTH_MARR"/>
    <property type="match status" value="1"/>
</dbReference>
<dbReference type="SUPFAM" id="SSF46785">
    <property type="entry name" value="Winged helix' DNA-binding domain"/>
    <property type="match status" value="1"/>
</dbReference>
<dbReference type="PRINTS" id="PR00598">
    <property type="entry name" value="HTHMARR"/>
</dbReference>
<dbReference type="InterPro" id="IPR000835">
    <property type="entry name" value="HTH_MarR-typ"/>
</dbReference>
<dbReference type="EMBL" id="JALHLE010000030">
    <property type="protein sequence ID" value="MCJ2180257.1"/>
    <property type="molecule type" value="Genomic_DNA"/>
</dbReference>
<evidence type="ECO:0000259" key="1">
    <source>
        <dbReference type="PROSITE" id="PS50995"/>
    </source>
</evidence>